<keyword evidence="1" id="KW-1133">Transmembrane helix</keyword>
<name>A0A1Y3TZK0_9ACTN</name>
<dbReference type="Proteomes" id="UP000196560">
    <property type="component" value="Unassembled WGS sequence"/>
</dbReference>
<protein>
    <submittedName>
        <fullName evidence="2">Uncharacterized protein</fullName>
    </submittedName>
</protein>
<dbReference type="EMBL" id="NFHO01000010">
    <property type="protein sequence ID" value="OUN41923.1"/>
    <property type="molecule type" value="Genomic_DNA"/>
</dbReference>
<sequence>MVKKGGQRGGRRTIWERLCHAWLDEYPEKIYVTMSKHFDPKAFGWSHIMPRTGSITAERTRATEGTDDRRYLTLASPEFWLMMAVLVANGIAAWGVVSFLAMPATFFYRLMRSLPIARPEAWLLVCQAAAWLVAALAATHWWDRPPTYSLPRVVLIAAVALTVVVLGFMGTVSYCYAWNALGVPEAWEGFLWS</sequence>
<reference evidence="3" key="1">
    <citation type="submission" date="2017-04" db="EMBL/GenBank/DDBJ databases">
        <title>Function of individual gut microbiota members based on whole genome sequencing of pure cultures obtained from chicken caecum.</title>
        <authorList>
            <person name="Medvecky M."/>
            <person name="Cejkova D."/>
            <person name="Polansky O."/>
            <person name="Karasova D."/>
            <person name="Kubasova T."/>
            <person name="Cizek A."/>
            <person name="Rychlik I."/>
        </authorList>
    </citation>
    <scope>NUCLEOTIDE SEQUENCE [LARGE SCALE GENOMIC DNA]</scope>
    <source>
        <strain evidence="3">An70</strain>
    </source>
</reference>
<feature type="transmembrane region" description="Helical" evidence="1">
    <location>
        <begin position="154"/>
        <end position="179"/>
    </location>
</feature>
<accession>A0A1Y3TZK0</accession>
<dbReference type="AlphaFoldDB" id="A0A1Y3TZK0"/>
<comment type="caution">
    <text evidence="2">The sequence shown here is derived from an EMBL/GenBank/DDBJ whole genome shotgun (WGS) entry which is preliminary data.</text>
</comment>
<gene>
    <name evidence="2" type="ORF">B5G21_08730</name>
</gene>
<evidence type="ECO:0000313" key="2">
    <source>
        <dbReference type="EMBL" id="OUN41923.1"/>
    </source>
</evidence>
<organism evidence="2 3">
    <name type="scientific">Enorma massiliensis</name>
    <dbReference type="NCBI Taxonomy" id="1472761"/>
    <lineage>
        <taxon>Bacteria</taxon>
        <taxon>Bacillati</taxon>
        <taxon>Actinomycetota</taxon>
        <taxon>Coriobacteriia</taxon>
        <taxon>Coriobacteriales</taxon>
        <taxon>Coriobacteriaceae</taxon>
        <taxon>Enorma</taxon>
    </lineage>
</organism>
<dbReference type="RefSeq" id="WP_087186854.1">
    <property type="nucleotide sequence ID" value="NZ_NFHO01000010.1"/>
</dbReference>
<evidence type="ECO:0000313" key="3">
    <source>
        <dbReference type="Proteomes" id="UP000196560"/>
    </source>
</evidence>
<feature type="transmembrane region" description="Helical" evidence="1">
    <location>
        <begin position="79"/>
        <end position="101"/>
    </location>
</feature>
<keyword evidence="1" id="KW-0812">Transmembrane</keyword>
<proteinExistence type="predicted"/>
<evidence type="ECO:0000256" key="1">
    <source>
        <dbReference type="SAM" id="Phobius"/>
    </source>
</evidence>
<keyword evidence="1" id="KW-0472">Membrane</keyword>
<keyword evidence="3" id="KW-1185">Reference proteome</keyword>
<feature type="transmembrane region" description="Helical" evidence="1">
    <location>
        <begin position="121"/>
        <end position="142"/>
    </location>
</feature>